<feature type="compositionally biased region" description="Basic and acidic residues" evidence="1">
    <location>
        <begin position="48"/>
        <end position="57"/>
    </location>
</feature>
<organism evidence="2 3">
    <name type="scientific">Ostreobium quekettii</name>
    <dbReference type="NCBI Taxonomy" id="121088"/>
    <lineage>
        <taxon>Eukaryota</taxon>
        <taxon>Viridiplantae</taxon>
        <taxon>Chlorophyta</taxon>
        <taxon>core chlorophytes</taxon>
        <taxon>Ulvophyceae</taxon>
        <taxon>TCBD clade</taxon>
        <taxon>Bryopsidales</taxon>
        <taxon>Ostreobineae</taxon>
        <taxon>Ostreobiaceae</taxon>
        <taxon>Ostreobium</taxon>
    </lineage>
</organism>
<feature type="compositionally biased region" description="Low complexity" evidence="1">
    <location>
        <begin position="102"/>
        <end position="128"/>
    </location>
</feature>
<protein>
    <submittedName>
        <fullName evidence="2">Uncharacterized protein</fullName>
    </submittedName>
</protein>
<comment type="caution">
    <text evidence="2">The sequence shown here is derived from an EMBL/GenBank/DDBJ whole genome shotgun (WGS) entry which is preliminary data.</text>
</comment>
<evidence type="ECO:0000256" key="1">
    <source>
        <dbReference type="SAM" id="MobiDB-lite"/>
    </source>
</evidence>
<dbReference type="EMBL" id="CAJHUC010001320">
    <property type="protein sequence ID" value="CAD7700687.1"/>
    <property type="molecule type" value="Genomic_DNA"/>
</dbReference>
<feature type="region of interest" description="Disordered" evidence="1">
    <location>
        <begin position="34"/>
        <end position="142"/>
    </location>
</feature>
<gene>
    <name evidence="2" type="ORF">OSTQU699_LOCUS6046</name>
</gene>
<dbReference type="Proteomes" id="UP000708148">
    <property type="component" value="Unassembled WGS sequence"/>
</dbReference>
<dbReference type="AlphaFoldDB" id="A0A8S1J3C3"/>
<evidence type="ECO:0000313" key="2">
    <source>
        <dbReference type="EMBL" id="CAD7700687.1"/>
    </source>
</evidence>
<sequence>MLEDRAVRDGQPGYMRPTLSARWRWWADRCRDEEAQPIAAPPPGGRIEPARPLREIPRYMQPTESSRAKRRPAMMRPLRIDLRREGAEAAGRTGERPGAVMDSVAASPDPSPAADSANSMPADAIPSPDADPETPPRRRPAASVFVTSVDSAADGALGSKANAYEGFKRTGKRVPLCKGRPLVYYLGKENVSPLEAEFAKYCDDDKEERSEEDGGEDGEAVKGYLGSLGRRFDWRGSWSVAGVEDEHW</sequence>
<name>A0A8S1J3C3_9CHLO</name>
<feature type="compositionally biased region" description="Basic and acidic residues" evidence="1">
    <location>
        <begin position="78"/>
        <end position="87"/>
    </location>
</feature>
<keyword evidence="3" id="KW-1185">Reference proteome</keyword>
<proteinExistence type="predicted"/>
<evidence type="ECO:0000313" key="3">
    <source>
        <dbReference type="Proteomes" id="UP000708148"/>
    </source>
</evidence>
<reference evidence="2" key="1">
    <citation type="submission" date="2020-12" db="EMBL/GenBank/DDBJ databases">
        <authorList>
            <person name="Iha C."/>
        </authorList>
    </citation>
    <scope>NUCLEOTIDE SEQUENCE</scope>
</reference>
<accession>A0A8S1J3C3</accession>